<dbReference type="InterPro" id="IPR015943">
    <property type="entry name" value="WD40/YVTN_repeat-like_dom_sf"/>
</dbReference>
<dbReference type="InterPro" id="IPR036322">
    <property type="entry name" value="WD40_repeat_dom_sf"/>
</dbReference>
<dbReference type="GO" id="GO:0005634">
    <property type="term" value="C:nucleus"/>
    <property type="evidence" value="ECO:0007669"/>
    <property type="project" value="TreeGrafter"/>
</dbReference>
<feature type="compositionally biased region" description="Polar residues" evidence="7">
    <location>
        <begin position="525"/>
        <end position="552"/>
    </location>
</feature>
<feature type="compositionally biased region" description="Polar residues" evidence="7">
    <location>
        <begin position="466"/>
        <end position="518"/>
    </location>
</feature>
<feature type="region of interest" description="Disordered" evidence="7">
    <location>
        <begin position="294"/>
        <end position="321"/>
    </location>
</feature>
<evidence type="ECO:0000256" key="3">
    <source>
        <dbReference type="ARBA" id="ARBA00022737"/>
    </source>
</evidence>
<sequence>MPKGMKLVSASGDHTAALFDFRDGDIELEQVFQGHTRSLKTVSCRVNDYCVFATGGRDGKIIIWDSRAAKSDVLYCAPDICLPYTHHHPSQVRKVRSKNGKVQPVISGSSSVTGLVFQDYYTLISCGAGDGLIKVWDLRKNYYISDRAAVPKCTLPYAGNTLRNGFSNLLLNSNGTRLYANCLDNVIYCYNVATYQPEPVMKYYGHKNSTFYVKSSLSNDEKYLLSGSSDNNAYIWNMSYSEPIVRLESHEAEVTCVAWCARNDDTVLVTCSDDLRHKIWRVGVEVIPKEREAEYSSRAKEEVRDSKDSSQRNSHKRALEGDENLYPYETSRLNGEKFRPFGYKCGHVSCTKVYRDEFLMVCRNHDMQEKCKKLKTEANRKRKHLNNVDLNVATTSAYTTDDDIIDTKRFKFDYDVNTTEDEDSDSPTSNLPNFMVDGSAPHLNNSPVKKKEKDWLTKLRMERMSTSEMQELSKPTSPKVQKTDSKNSSVTKNAVNNSPSRKTGNKPQDNASGPTQSPLLKFFKVTNNPGQQYTAKSSNLVSSPKTQSSQEN</sequence>
<dbReference type="GO" id="GO:0030674">
    <property type="term" value="F:protein-macromolecule adaptor activity"/>
    <property type="evidence" value="ECO:0007669"/>
    <property type="project" value="TreeGrafter"/>
</dbReference>
<dbReference type="PROSITE" id="PS00678">
    <property type="entry name" value="WD_REPEATS_1"/>
    <property type="match status" value="1"/>
</dbReference>
<keyword evidence="4" id="KW-0833">Ubl conjugation pathway</keyword>
<feature type="compositionally biased region" description="Basic and acidic residues" evidence="7">
    <location>
        <begin position="449"/>
        <end position="465"/>
    </location>
</feature>
<dbReference type="Gene3D" id="2.130.10.10">
    <property type="entry name" value="YVTN repeat-like/Quinoprotein amine dehydrogenase"/>
    <property type="match status" value="1"/>
</dbReference>
<evidence type="ECO:0000256" key="7">
    <source>
        <dbReference type="SAM" id="MobiDB-lite"/>
    </source>
</evidence>
<feature type="repeat" description="WD" evidence="6">
    <location>
        <begin position="105"/>
        <end position="146"/>
    </location>
</feature>
<dbReference type="OrthoDB" id="2096344at2759"/>
<gene>
    <name evidence="8" type="ORF">ILUMI_17309</name>
</gene>
<dbReference type="PANTHER" id="PTHR22852">
    <property type="entry name" value="LETHAL 2 DENTICLELESS PROTEIN RETINOIC ACID-REGULATED NUCLEAR MATRIX-ASSOCIATED PROTEIN"/>
    <property type="match status" value="1"/>
</dbReference>
<accession>A0A8K0CK41</accession>
<feature type="compositionally biased region" description="Basic and acidic residues" evidence="7">
    <location>
        <begin position="294"/>
        <end position="310"/>
    </location>
</feature>
<dbReference type="Pfam" id="PF00400">
    <property type="entry name" value="WD40"/>
    <property type="match status" value="4"/>
</dbReference>
<evidence type="ECO:0000313" key="9">
    <source>
        <dbReference type="Proteomes" id="UP000801492"/>
    </source>
</evidence>
<proteinExistence type="inferred from homology"/>
<dbReference type="AlphaFoldDB" id="A0A8K0CK41"/>
<dbReference type="PANTHER" id="PTHR22852:SF0">
    <property type="entry name" value="DENTICLELESS PROTEIN HOMOLOG"/>
    <property type="match status" value="1"/>
</dbReference>
<dbReference type="GO" id="GO:0043161">
    <property type="term" value="P:proteasome-mediated ubiquitin-dependent protein catabolic process"/>
    <property type="evidence" value="ECO:0007669"/>
    <property type="project" value="TreeGrafter"/>
</dbReference>
<dbReference type="SMART" id="SM00320">
    <property type="entry name" value="WD40"/>
    <property type="match status" value="5"/>
</dbReference>
<feature type="repeat" description="WD" evidence="6">
    <location>
        <begin position="32"/>
        <end position="65"/>
    </location>
</feature>
<evidence type="ECO:0000256" key="6">
    <source>
        <dbReference type="PROSITE-ProRule" id="PRU00221"/>
    </source>
</evidence>
<feature type="region of interest" description="Disordered" evidence="7">
    <location>
        <begin position="417"/>
        <end position="552"/>
    </location>
</feature>
<dbReference type="InterPro" id="IPR001680">
    <property type="entry name" value="WD40_rpt"/>
</dbReference>
<evidence type="ECO:0000256" key="4">
    <source>
        <dbReference type="ARBA" id="ARBA00022786"/>
    </source>
</evidence>
<feature type="repeat" description="WD" evidence="6">
    <location>
        <begin position="247"/>
        <end position="282"/>
    </location>
</feature>
<reference evidence="8" key="1">
    <citation type="submission" date="2019-08" db="EMBL/GenBank/DDBJ databases">
        <title>The genome of the North American firefly Photinus pyralis.</title>
        <authorList>
            <consortium name="Photinus pyralis genome working group"/>
            <person name="Fallon T.R."/>
            <person name="Sander Lower S.E."/>
            <person name="Weng J.-K."/>
        </authorList>
    </citation>
    <scope>NUCLEOTIDE SEQUENCE</scope>
    <source>
        <strain evidence="8">TRF0915ILg1</strain>
        <tissue evidence="8">Whole body</tissue>
    </source>
</reference>
<evidence type="ECO:0000256" key="2">
    <source>
        <dbReference type="ARBA" id="ARBA00022574"/>
    </source>
</evidence>
<keyword evidence="9" id="KW-1185">Reference proteome</keyword>
<name>A0A8K0CK41_IGNLU</name>
<organism evidence="8 9">
    <name type="scientific">Ignelater luminosus</name>
    <name type="common">Cucubano</name>
    <name type="synonym">Pyrophorus luminosus</name>
    <dbReference type="NCBI Taxonomy" id="2038154"/>
    <lineage>
        <taxon>Eukaryota</taxon>
        <taxon>Metazoa</taxon>
        <taxon>Ecdysozoa</taxon>
        <taxon>Arthropoda</taxon>
        <taxon>Hexapoda</taxon>
        <taxon>Insecta</taxon>
        <taxon>Pterygota</taxon>
        <taxon>Neoptera</taxon>
        <taxon>Endopterygota</taxon>
        <taxon>Coleoptera</taxon>
        <taxon>Polyphaga</taxon>
        <taxon>Elateriformia</taxon>
        <taxon>Elateroidea</taxon>
        <taxon>Elateridae</taxon>
        <taxon>Agrypninae</taxon>
        <taxon>Pyrophorini</taxon>
        <taxon>Ignelater</taxon>
    </lineage>
</organism>
<comment type="caution">
    <text evidence="8">The sequence shown here is derived from an EMBL/GenBank/DDBJ whole genome shotgun (WGS) entry which is preliminary data.</text>
</comment>
<dbReference type="EMBL" id="VTPC01073124">
    <property type="protein sequence ID" value="KAF2888864.1"/>
    <property type="molecule type" value="Genomic_DNA"/>
</dbReference>
<comment type="pathway">
    <text evidence="1">Protein modification; protein ubiquitination.</text>
</comment>
<evidence type="ECO:0000256" key="1">
    <source>
        <dbReference type="ARBA" id="ARBA00004906"/>
    </source>
</evidence>
<comment type="similarity">
    <text evidence="5">Belongs to the WD repeat cdt2 family.</text>
</comment>
<dbReference type="Proteomes" id="UP000801492">
    <property type="component" value="Unassembled WGS sequence"/>
</dbReference>
<evidence type="ECO:0000313" key="8">
    <source>
        <dbReference type="EMBL" id="KAF2888864.1"/>
    </source>
</evidence>
<dbReference type="InterPro" id="IPR051865">
    <property type="entry name" value="WD-repeat_CDT2_adapter"/>
</dbReference>
<evidence type="ECO:0000256" key="5">
    <source>
        <dbReference type="ARBA" id="ARBA00038344"/>
    </source>
</evidence>
<feature type="repeat" description="WD" evidence="6">
    <location>
        <begin position="203"/>
        <end position="246"/>
    </location>
</feature>
<keyword evidence="2 6" id="KW-0853">WD repeat</keyword>
<keyword evidence="3" id="KW-0677">Repeat</keyword>
<dbReference type="GO" id="GO:0007095">
    <property type="term" value="P:mitotic G2 DNA damage checkpoint signaling"/>
    <property type="evidence" value="ECO:0007669"/>
    <property type="project" value="TreeGrafter"/>
</dbReference>
<dbReference type="SUPFAM" id="SSF50978">
    <property type="entry name" value="WD40 repeat-like"/>
    <property type="match status" value="1"/>
</dbReference>
<dbReference type="InterPro" id="IPR019775">
    <property type="entry name" value="WD40_repeat_CS"/>
</dbReference>
<dbReference type="PROSITE" id="PS50082">
    <property type="entry name" value="WD_REPEATS_2"/>
    <property type="match status" value="4"/>
</dbReference>
<protein>
    <submittedName>
        <fullName evidence="8">Uncharacterized protein</fullName>
    </submittedName>
</protein>